<dbReference type="GO" id="GO:0009609">
    <property type="term" value="P:response to symbiotic bacterium"/>
    <property type="evidence" value="ECO:0007669"/>
    <property type="project" value="UniProtKB-ARBA"/>
</dbReference>
<comment type="caution">
    <text evidence="18">The sequence shown here is derived from an EMBL/GenBank/DDBJ whole genome shotgun (WGS) entry which is preliminary data.</text>
</comment>
<keyword evidence="6 11" id="KW-0645">Protease</keyword>
<dbReference type="GO" id="GO:0048046">
    <property type="term" value="C:apoplast"/>
    <property type="evidence" value="ECO:0007669"/>
    <property type="project" value="UniProtKB-SubCell"/>
</dbReference>
<feature type="domain" description="Inhibitor I9" evidence="16">
    <location>
        <begin position="30"/>
        <end position="107"/>
    </location>
</feature>
<dbReference type="PRINTS" id="PR00723">
    <property type="entry name" value="SUBTILISIN"/>
</dbReference>
<dbReference type="Proteomes" id="UP001159364">
    <property type="component" value="Linkage Group LG06"/>
</dbReference>
<dbReference type="PANTHER" id="PTHR10795">
    <property type="entry name" value="PROPROTEIN CONVERTASE SUBTILISIN/KEXIN"/>
    <property type="match status" value="1"/>
</dbReference>
<evidence type="ECO:0000256" key="4">
    <source>
        <dbReference type="ARBA" id="ARBA00022523"/>
    </source>
</evidence>
<dbReference type="EMBL" id="JAIWQS010000006">
    <property type="protein sequence ID" value="KAJ8762267.1"/>
    <property type="molecule type" value="Genomic_DNA"/>
</dbReference>
<feature type="region of interest" description="Disordered" evidence="12">
    <location>
        <begin position="123"/>
        <end position="164"/>
    </location>
</feature>
<evidence type="ECO:0000256" key="2">
    <source>
        <dbReference type="ARBA" id="ARBA00004271"/>
    </source>
</evidence>
<sequence length="769" mass="81901">MGYQSVLFLFYLLLPSLLLKVSGRSENDDVYIIYMGAAFPGTASFRSDRAGVLSLLLRQKNNSNSIIRSYRHGISGFAARLSAAEAQQIAQKPGVVSVFPDPVFQLHTTRSWDFLKYQTDVEIESNPKSESSNSSSRGYDTIIGTLDSGISPESESFSDKDMGPIPSRWKGSCKSGQEFNTSNCNRKLIGAKYFTEGPDEDDDEFFSPRDFIGHGTHVASTAAGAVVQGASYYGLAAGTAKGGSPSSRIASYRVCEPDGCLGSNILAAFDEAIADGVDVLSISLGSSSLFIPELQKDPIAIGSFHAVQNGIVVICSAGNDGPDSGTVVNTAPWIMTVGATTIDRSFESTVVLGGNKVIKGEAINFADIQKKPSYPLTYAKYAKKANASDQDASNCTPGSLDEDKIKGKIVLCSRTADLLMSIKQMAIQDLGGIGLILADDHSRGVASNFLEFPMTVISSKDGTQILTYINSTQNPVATILPTVAKEKYKPAPAVAYFSARGPASGSRNILKPDIVAPGVNILAAWRGGDKSMTPKGRDFPLYNVISGTSMATPHVSGIAAEVKSQNPTWTPSAIKSAIMTTASQTNNIKGQITTESGDIASPYDIGAGEMSTTGPLNPGLVYETTTLDYLNYLCYYGYNTSSIKVISNTLPDGFACPKQSSVELISNINYPSISVSNLKAKQSRDVTRTLTNVGGDGDTTYTPTIELMSQTLQVKVAPVQLRFTKNGQKLSYQVTFSAISTEADTFGSITWSNGNYKVRIPFAVSGASS</sequence>
<dbReference type="InterPro" id="IPR010259">
    <property type="entry name" value="S8pro/Inhibitor_I9"/>
</dbReference>
<dbReference type="FunFam" id="3.40.50.200:FF:000006">
    <property type="entry name" value="Subtilisin-like protease SBT1.5"/>
    <property type="match status" value="1"/>
</dbReference>
<evidence type="ECO:0000259" key="17">
    <source>
        <dbReference type="Pfam" id="PF17766"/>
    </source>
</evidence>
<proteinExistence type="inferred from homology"/>
<keyword evidence="19" id="KW-1185">Reference proteome</keyword>
<accession>A0AAV8T659</accession>
<dbReference type="GO" id="GO:0009610">
    <property type="term" value="P:response to symbiotic fungus"/>
    <property type="evidence" value="ECO:0007669"/>
    <property type="project" value="UniProtKB-ARBA"/>
</dbReference>
<dbReference type="InterPro" id="IPR023828">
    <property type="entry name" value="Peptidase_S8_Ser-AS"/>
</dbReference>
<dbReference type="InterPro" id="IPR003137">
    <property type="entry name" value="PA_domain"/>
</dbReference>
<dbReference type="PROSITE" id="PS00137">
    <property type="entry name" value="SUBTILASE_HIS"/>
    <property type="match status" value="1"/>
</dbReference>
<dbReference type="SUPFAM" id="SSF52743">
    <property type="entry name" value="Subtilisin-like"/>
    <property type="match status" value="1"/>
</dbReference>
<dbReference type="InterPro" id="IPR015500">
    <property type="entry name" value="Peptidase_S8_subtilisin-rel"/>
</dbReference>
<evidence type="ECO:0000256" key="9">
    <source>
        <dbReference type="ARBA" id="ARBA00022825"/>
    </source>
</evidence>
<evidence type="ECO:0000259" key="14">
    <source>
        <dbReference type="Pfam" id="PF00082"/>
    </source>
</evidence>
<dbReference type="InterPro" id="IPR041469">
    <property type="entry name" value="Subtilisin-like_FN3"/>
</dbReference>
<dbReference type="InterPro" id="IPR045051">
    <property type="entry name" value="SBT"/>
</dbReference>
<keyword evidence="4" id="KW-0052">Apoplast</keyword>
<evidence type="ECO:0000256" key="12">
    <source>
        <dbReference type="SAM" id="MobiDB-lite"/>
    </source>
</evidence>
<dbReference type="InterPro" id="IPR034197">
    <property type="entry name" value="Peptidases_S8_3"/>
</dbReference>
<keyword evidence="5" id="KW-0964">Secreted</keyword>
<evidence type="ECO:0000256" key="1">
    <source>
        <dbReference type="ARBA" id="ARBA00002076"/>
    </source>
</evidence>
<dbReference type="Gene3D" id="3.50.30.30">
    <property type="match status" value="1"/>
</dbReference>
<evidence type="ECO:0000256" key="8">
    <source>
        <dbReference type="ARBA" id="ARBA00022801"/>
    </source>
</evidence>
<reference evidence="18 19" key="1">
    <citation type="submission" date="2021-09" db="EMBL/GenBank/DDBJ databases">
        <title>Genomic insights and catalytic innovation underlie evolution of tropane alkaloids biosynthesis.</title>
        <authorList>
            <person name="Wang Y.-J."/>
            <person name="Tian T."/>
            <person name="Huang J.-P."/>
            <person name="Huang S.-X."/>
        </authorList>
    </citation>
    <scope>NUCLEOTIDE SEQUENCE [LARGE SCALE GENOMIC DNA]</scope>
    <source>
        <strain evidence="18">KIB-2018</strain>
        <tissue evidence="18">Leaf</tissue>
    </source>
</reference>
<evidence type="ECO:0000256" key="6">
    <source>
        <dbReference type="ARBA" id="ARBA00022670"/>
    </source>
</evidence>
<evidence type="ECO:0000256" key="13">
    <source>
        <dbReference type="SAM" id="SignalP"/>
    </source>
</evidence>
<evidence type="ECO:0000256" key="5">
    <source>
        <dbReference type="ARBA" id="ARBA00022525"/>
    </source>
</evidence>
<organism evidence="18 19">
    <name type="scientific">Erythroxylum novogranatense</name>
    <dbReference type="NCBI Taxonomy" id="1862640"/>
    <lineage>
        <taxon>Eukaryota</taxon>
        <taxon>Viridiplantae</taxon>
        <taxon>Streptophyta</taxon>
        <taxon>Embryophyta</taxon>
        <taxon>Tracheophyta</taxon>
        <taxon>Spermatophyta</taxon>
        <taxon>Magnoliopsida</taxon>
        <taxon>eudicotyledons</taxon>
        <taxon>Gunneridae</taxon>
        <taxon>Pentapetalae</taxon>
        <taxon>rosids</taxon>
        <taxon>fabids</taxon>
        <taxon>Malpighiales</taxon>
        <taxon>Erythroxylaceae</taxon>
        <taxon>Erythroxylum</taxon>
    </lineage>
</organism>
<dbReference type="Pfam" id="PF00082">
    <property type="entry name" value="Peptidase_S8"/>
    <property type="match status" value="1"/>
</dbReference>
<feature type="active site" description="Charge relay system" evidence="10 11">
    <location>
        <position position="147"/>
    </location>
</feature>
<evidence type="ECO:0000259" key="16">
    <source>
        <dbReference type="Pfam" id="PF05922"/>
    </source>
</evidence>
<evidence type="ECO:0000256" key="10">
    <source>
        <dbReference type="PIRSR" id="PIRSR615500-1"/>
    </source>
</evidence>
<dbReference type="GO" id="GO:0004252">
    <property type="term" value="F:serine-type endopeptidase activity"/>
    <property type="evidence" value="ECO:0007669"/>
    <property type="project" value="UniProtKB-UniRule"/>
</dbReference>
<dbReference type="GO" id="GO:0006508">
    <property type="term" value="P:proteolysis"/>
    <property type="evidence" value="ECO:0007669"/>
    <property type="project" value="UniProtKB-KW"/>
</dbReference>
<evidence type="ECO:0000313" key="18">
    <source>
        <dbReference type="EMBL" id="KAJ8762267.1"/>
    </source>
</evidence>
<dbReference type="CDD" id="cd04852">
    <property type="entry name" value="Peptidases_S8_3"/>
    <property type="match status" value="1"/>
</dbReference>
<feature type="domain" description="Peptidase S8/S53" evidence="14">
    <location>
        <begin position="140"/>
        <end position="588"/>
    </location>
</feature>
<dbReference type="PROSITE" id="PS00138">
    <property type="entry name" value="SUBTILASE_SER"/>
    <property type="match status" value="1"/>
</dbReference>
<evidence type="ECO:0000256" key="3">
    <source>
        <dbReference type="ARBA" id="ARBA00011073"/>
    </source>
</evidence>
<dbReference type="InterPro" id="IPR037045">
    <property type="entry name" value="S8pro/Inhibitor_I9_sf"/>
</dbReference>
<feature type="domain" description="Subtilisin-like protease fibronectin type-III" evidence="17">
    <location>
        <begin position="667"/>
        <end position="764"/>
    </location>
</feature>
<dbReference type="FunFam" id="3.50.30.30:FF:000005">
    <property type="entry name" value="subtilisin-like protease SBT1.5"/>
    <property type="match status" value="1"/>
</dbReference>
<dbReference type="InterPro" id="IPR036852">
    <property type="entry name" value="Peptidase_S8/S53_dom_sf"/>
</dbReference>
<gene>
    <name evidence="18" type="ORF">K2173_007423</name>
</gene>
<keyword evidence="8 11" id="KW-0378">Hydrolase</keyword>
<keyword evidence="9 11" id="KW-0720">Serine protease</keyword>
<dbReference type="Pfam" id="PF05922">
    <property type="entry name" value="Inhibitor_I9"/>
    <property type="match status" value="1"/>
</dbReference>
<comment type="subcellular location">
    <subcellularLocation>
        <location evidence="2">Secreted</location>
        <location evidence="2">Extracellular space</location>
        <location evidence="2">Apoplast</location>
    </subcellularLocation>
</comment>
<dbReference type="Gene3D" id="3.30.70.80">
    <property type="entry name" value="Peptidase S8 propeptide/proteinase inhibitor I9"/>
    <property type="match status" value="1"/>
</dbReference>
<feature type="chain" id="PRO_5043630995" evidence="13">
    <location>
        <begin position="24"/>
        <end position="769"/>
    </location>
</feature>
<dbReference type="CDD" id="cd02120">
    <property type="entry name" value="PA_subtilisin_like"/>
    <property type="match status" value="1"/>
</dbReference>
<evidence type="ECO:0000256" key="11">
    <source>
        <dbReference type="PROSITE-ProRule" id="PRU01240"/>
    </source>
</evidence>
<evidence type="ECO:0000313" key="19">
    <source>
        <dbReference type="Proteomes" id="UP001159364"/>
    </source>
</evidence>
<feature type="active site" description="Charge relay system" evidence="10 11">
    <location>
        <position position="214"/>
    </location>
</feature>
<dbReference type="Pfam" id="PF17766">
    <property type="entry name" value="fn3_6"/>
    <property type="match status" value="1"/>
</dbReference>
<protein>
    <submittedName>
        <fullName evidence="18">Uncharacterized protein</fullName>
    </submittedName>
</protein>
<dbReference type="InterPro" id="IPR000209">
    <property type="entry name" value="Peptidase_S8/S53_dom"/>
</dbReference>
<dbReference type="InterPro" id="IPR022398">
    <property type="entry name" value="Peptidase_S8_His-AS"/>
</dbReference>
<dbReference type="Gene3D" id="2.60.40.2310">
    <property type="match status" value="1"/>
</dbReference>
<dbReference type="AlphaFoldDB" id="A0AAV8T659"/>
<keyword evidence="7 13" id="KW-0732">Signal</keyword>
<feature type="compositionally biased region" description="Low complexity" evidence="12">
    <location>
        <begin position="124"/>
        <end position="136"/>
    </location>
</feature>
<feature type="active site" description="Charge relay system" evidence="10 11">
    <location>
        <position position="549"/>
    </location>
</feature>
<comment type="similarity">
    <text evidence="3 11">Belongs to the peptidase S8 family.</text>
</comment>
<evidence type="ECO:0000256" key="7">
    <source>
        <dbReference type="ARBA" id="ARBA00022729"/>
    </source>
</evidence>
<dbReference type="Gene3D" id="3.40.50.200">
    <property type="entry name" value="Peptidase S8/S53 domain"/>
    <property type="match status" value="1"/>
</dbReference>
<feature type="signal peptide" evidence="13">
    <location>
        <begin position="1"/>
        <end position="23"/>
    </location>
</feature>
<feature type="domain" description="PA" evidence="15">
    <location>
        <begin position="374"/>
        <end position="465"/>
    </location>
</feature>
<name>A0AAV8T659_9ROSI</name>
<evidence type="ECO:0000259" key="15">
    <source>
        <dbReference type="Pfam" id="PF02225"/>
    </source>
</evidence>
<dbReference type="Pfam" id="PF02225">
    <property type="entry name" value="PA"/>
    <property type="match status" value="1"/>
</dbReference>
<comment type="function">
    <text evidence="1">Required for arbuscular mycorrhiza (AM) development during AM symbiosis with AM fungi (e.g. Glomeromycota intraradices).</text>
</comment>
<dbReference type="PROSITE" id="PS51892">
    <property type="entry name" value="SUBTILASE"/>
    <property type="match status" value="1"/>
</dbReference>